<evidence type="ECO:0000256" key="2">
    <source>
        <dbReference type="PROSITE-ProRule" id="PRU00504"/>
    </source>
</evidence>
<feature type="domain" description="Bacterial repeat" evidence="3">
    <location>
        <begin position="721"/>
        <end position="795"/>
    </location>
</feature>
<feature type="domain" description="Bacterial repeat" evidence="3">
    <location>
        <begin position="878"/>
        <end position="952"/>
    </location>
</feature>
<evidence type="ECO:0000313" key="5">
    <source>
        <dbReference type="Proteomes" id="UP000556026"/>
    </source>
</evidence>
<dbReference type="EMBL" id="BLXX01000004">
    <property type="protein sequence ID" value="GFO59385.1"/>
    <property type="molecule type" value="Genomic_DNA"/>
</dbReference>
<sequence length="1111" mass="116217">MRSITRLLIIILLVALAPLFEVRQALAAPGDFLFQWGIQPLIKGADGVAVDPQGNLYVVDTGHIRVLKFGPAGNLLAQFPVPGATCPTALARDTQGNMFVADSGTNSIYKLDSSGNLMTSWGGYGYGTRQFKYLTALAVDSVGNVYAADQLNFSIKKYDNSGNFLLLWSETSDYATSVSSPGALTVDSNDNVYVGDQGGRLQKFTSSGQFLMSFLVKGSPPTNPQAISGVAVDSSGRIYVSQGAYGAIQIFDAAGTFVASFGSQGFNAGQFDHPNAMTLDSAGTIFVSDSQRVQKFSATGSYQTSFGEVAANGELRNPQGLSVDRNGNVFVADEGFFRIQKFDASGNFLAKWGEQGSGNGKFDYPTGVAVGGNDEVFVVDRVLVQKFDSNGQFLTSWPSLQSTPYVFSGIYGVATDPASNIFIADANGVVEKYDSSGNFLLKWGYPDLRSFNPLNLATDSGGNAYTVTGDQVWKFSGSGALLAQYATGKGRGLAIDGNGNIYLTQPELNRVRVFDSGGNLKGEWGTAGSGNGQFKSPGGIAINAAGTVVYVTDLNDRVQAFVGFGPSYTLEYLAGPNGSITGTARQIVLPDGSGSQVTAVANSGYQFISWSDGVTTAARTDYNVNANLSVTANFSLIQRTYTLTFAAGTGGTVSGISPQILWPGGWSSSVSAVPASGYHFVNWTGDNGFIATTCNPLRLQYVQAAYNITANFEPDSQPSSYTLTFTAGTGGTISGPSPQVLSPGASSVAVSAVAGTGYHFVNWTGTNGFVTTITNPLQLTNVAVSQTITANFAPDPGTYTLTFSVQPWGGLSGGTSPQVVIAGASSIPMTAVPADGYHFVNWTGDNGFVTTTVNPLVVTNVRANMNITANFALNVVTYTLTFQAGAGGSIGGGPAQQVVNTGASSMAMTAIPLSGYHFVEWTGDHGFPNTMANPLVVTNVSANHTITAHFAVDTQPLTYGLNFEAGAGGTVSGTVFQILYPDGWSSPVTAVANSGYRFVNWTGDNGFVATSVNPLQLQNVTSDYNIKANFVSNNTTYTLTFEAGPGGTISGTTPQILWPGGWSSAVKALPKSGYHFVNWTGDNGFVSTTANLVVITGATASQNLTAKFAPN</sequence>
<dbReference type="InterPro" id="IPR013378">
    <property type="entry name" value="InlB-like_B-rpt"/>
</dbReference>
<dbReference type="NCBIfam" id="TIGR02543">
    <property type="entry name" value="List_Bact_rpt"/>
    <property type="match status" value="2"/>
</dbReference>
<feature type="domain" description="Bacterial repeat" evidence="3">
    <location>
        <begin position="568"/>
        <end position="637"/>
    </location>
</feature>
<dbReference type="InterPro" id="IPR011042">
    <property type="entry name" value="6-blade_b-propeller_TolB-like"/>
</dbReference>
<dbReference type="Gene3D" id="2.120.10.30">
    <property type="entry name" value="TolB, C-terminal domain"/>
    <property type="match status" value="4"/>
</dbReference>
<keyword evidence="5" id="KW-1185">Reference proteome</keyword>
<dbReference type="Proteomes" id="UP000556026">
    <property type="component" value="Unassembled WGS sequence"/>
</dbReference>
<gene>
    <name evidence="4" type="ORF">GMST_17100</name>
</gene>
<dbReference type="Pfam" id="PF01436">
    <property type="entry name" value="NHL"/>
    <property type="match status" value="1"/>
</dbReference>
<name>A0A6V8MHD2_9BACT</name>
<accession>A0A6V8MHD2</accession>
<dbReference type="GO" id="GO:0008270">
    <property type="term" value="F:zinc ion binding"/>
    <property type="evidence" value="ECO:0007669"/>
    <property type="project" value="UniProtKB-KW"/>
</dbReference>
<dbReference type="AlphaFoldDB" id="A0A6V8MHD2"/>
<evidence type="ECO:0000259" key="3">
    <source>
        <dbReference type="Pfam" id="PF18998"/>
    </source>
</evidence>
<protein>
    <recommendedName>
        <fullName evidence="3">Bacterial repeat domain-containing protein</fullName>
    </recommendedName>
</protein>
<feature type="repeat" description="NHL" evidence="2">
    <location>
        <begin position="303"/>
        <end position="345"/>
    </location>
</feature>
<evidence type="ECO:0000313" key="4">
    <source>
        <dbReference type="EMBL" id="GFO59385.1"/>
    </source>
</evidence>
<feature type="domain" description="Bacterial repeat" evidence="3">
    <location>
        <begin position="959"/>
        <end position="1033"/>
    </location>
</feature>
<dbReference type="InterPro" id="IPR044060">
    <property type="entry name" value="Bacterial_rp_domain"/>
</dbReference>
<dbReference type="InterPro" id="IPR001258">
    <property type="entry name" value="NHL_repeat"/>
</dbReference>
<dbReference type="InterPro" id="IPR050952">
    <property type="entry name" value="TRIM-NHL_E3_ligases"/>
</dbReference>
<organism evidence="4 5">
    <name type="scientific">Geomonas silvestris</name>
    <dbReference type="NCBI Taxonomy" id="2740184"/>
    <lineage>
        <taxon>Bacteria</taxon>
        <taxon>Pseudomonadati</taxon>
        <taxon>Thermodesulfobacteriota</taxon>
        <taxon>Desulfuromonadia</taxon>
        <taxon>Geobacterales</taxon>
        <taxon>Geobacteraceae</taxon>
        <taxon>Geomonas</taxon>
    </lineage>
</organism>
<dbReference type="RefSeq" id="WP_183354224.1">
    <property type="nucleotide sequence ID" value="NZ_BLXX01000004.1"/>
</dbReference>
<feature type="domain" description="Bacterial repeat" evidence="3">
    <location>
        <begin position="1037"/>
        <end position="1111"/>
    </location>
</feature>
<dbReference type="SUPFAM" id="SSF101898">
    <property type="entry name" value="NHL repeat"/>
    <property type="match status" value="1"/>
</dbReference>
<evidence type="ECO:0000256" key="1">
    <source>
        <dbReference type="ARBA" id="ARBA00022737"/>
    </source>
</evidence>
<dbReference type="PANTHER" id="PTHR24104">
    <property type="entry name" value="E3 UBIQUITIN-PROTEIN LIGASE NHLRC1-RELATED"/>
    <property type="match status" value="1"/>
</dbReference>
<feature type="domain" description="Bacterial repeat" evidence="3">
    <location>
        <begin position="800"/>
        <end position="874"/>
    </location>
</feature>
<dbReference type="PANTHER" id="PTHR24104:SF25">
    <property type="entry name" value="PROTEIN LIN-41"/>
    <property type="match status" value="1"/>
</dbReference>
<dbReference type="PROSITE" id="PS51125">
    <property type="entry name" value="NHL"/>
    <property type="match status" value="2"/>
</dbReference>
<reference evidence="5" key="1">
    <citation type="submission" date="2020-06" db="EMBL/GenBank/DDBJ databases">
        <title>Draft genomic sequence of Geomonas sp. Red330.</title>
        <authorList>
            <person name="Itoh H."/>
            <person name="Zhenxing X."/>
            <person name="Ushijima N."/>
            <person name="Masuda Y."/>
            <person name="Shiratori Y."/>
            <person name="Senoo K."/>
        </authorList>
    </citation>
    <scope>NUCLEOTIDE SEQUENCE [LARGE SCALE GENOMIC DNA]</scope>
    <source>
        <strain evidence="5">Red330</strain>
    </source>
</reference>
<keyword evidence="1" id="KW-0677">Repeat</keyword>
<comment type="caution">
    <text evidence="4">The sequence shown here is derived from an EMBL/GenBank/DDBJ whole genome shotgun (WGS) entry which is preliminary data.</text>
</comment>
<proteinExistence type="predicted"/>
<feature type="domain" description="Bacterial repeat" evidence="3">
    <location>
        <begin position="641"/>
        <end position="715"/>
    </location>
</feature>
<feature type="repeat" description="NHL" evidence="2">
    <location>
        <begin position="258"/>
        <end position="299"/>
    </location>
</feature>
<dbReference type="Pfam" id="PF18998">
    <property type="entry name" value="Flg_new_2"/>
    <property type="match status" value="7"/>
</dbReference>
<dbReference type="SUPFAM" id="SSF63829">
    <property type="entry name" value="Calcium-dependent phosphotriesterase"/>
    <property type="match status" value="2"/>
</dbReference>